<gene>
    <name evidence="1" type="ORF">BYL167_LOCUS72199</name>
</gene>
<dbReference type="EMBL" id="CAJOBH010257590">
    <property type="protein sequence ID" value="CAF5150703.1"/>
    <property type="molecule type" value="Genomic_DNA"/>
</dbReference>
<sequence>MSKTESAQEHS</sequence>
<evidence type="ECO:0000313" key="1">
    <source>
        <dbReference type="EMBL" id="CAF5150703.1"/>
    </source>
</evidence>
<organism evidence="1 2">
    <name type="scientific">Rotaria magnacalcarata</name>
    <dbReference type="NCBI Taxonomy" id="392030"/>
    <lineage>
        <taxon>Eukaryota</taxon>
        <taxon>Metazoa</taxon>
        <taxon>Spiralia</taxon>
        <taxon>Gnathifera</taxon>
        <taxon>Rotifera</taxon>
        <taxon>Eurotatoria</taxon>
        <taxon>Bdelloidea</taxon>
        <taxon>Philodinida</taxon>
        <taxon>Philodinidae</taxon>
        <taxon>Rotaria</taxon>
    </lineage>
</organism>
<accession>A0A8S3G592</accession>
<reference evidence="1" key="1">
    <citation type="submission" date="2021-02" db="EMBL/GenBank/DDBJ databases">
        <authorList>
            <person name="Nowell W R."/>
        </authorList>
    </citation>
    <scope>NUCLEOTIDE SEQUENCE</scope>
</reference>
<dbReference type="Proteomes" id="UP000681967">
    <property type="component" value="Unassembled WGS sequence"/>
</dbReference>
<protein>
    <submittedName>
        <fullName evidence="1">Uncharacterized protein</fullName>
    </submittedName>
</protein>
<name>A0A8S3G592_9BILA</name>
<proteinExistence type="predicted"/>
<comment type="caution">
    <text evidence="1">The sequence shown here is derived from an EMBL/GenBank/DDBJ whole genome shotgun (WGS) entry which is preliminary data.</text>
</comment>
<evidence type="ECO:0000313" key="2">
    <source>
        <dbReference type="Proteomes" id="UP000681967"/>
    </source>
</evidence>
<feature type="non-terminal residue" evidence="1">
    <location>
        <position position="11"/>
    </location>
</feature>